<evidence type="ECO:0008006" key="3">
    <source>
        <dbReference type="Google" id="ProtNLM"/>
    </source>
</evidence>
<organism evidence="1 2">
    <name type="scientific">Steccherinum ochraceum</name>
    <dbReference type="NCBI Taxonomy" id="92696"/>
    <lineage>
        <taxon>Eukaryota</taxon>
        <taxon>Fungi</taxon>
        <taxon>Dikarya</taxon>
        <taxon>Basidiomycota</taxon>
        <taxon>Agaricomycotina</taxon>
        <taxon>Agaricomycetes</taxon>
        <taxon>Polyporales</taxon>
        <taxon>Steccherinaceae</taxon>
        <taxon>Steccherinum</taxon>
    </lineage>
</organism>
<dbReference type="Gene3D" id="3.40.50.80">
    <property type="entry name" value="Nucleotide-binding domain of ferredoxin-NADP reductase (FNR) module"/>
    <property type="match status" value="1"/>
</dbReference>
<evidence type="ECO:0000313" key="2">
    <source>
        <dbReference type="Proteomes" id="UP000292702"/>
    </source>
</evidence>
<dbReference type="Gene3D" id="2.30.110.10">
    <property type="entry name" value="Electron Transport, Fmn-binding Protein, Chain A"/>
    <property type="match status" value="1"/>
</dbReference>
<dbReference type="InterPro" id="IPR039261">
    <property type="entry name" value="FNR_nucleotide-bd"/>
</dbReference>
<accession>A0A4R0RUE0</accession>
<protein>
    <recommendedName>
        <fullName evidence="3">FAD-binding FR-type domain-containing protein</fullName>
    </recommendedName>
</protein>
<dbReference type="Proteomes" id="UP000292702">
    <property type="component" value="Unassembled WGS sequence"/>
</dbReference>
<dbReference type="InterPro" id="IPR012349">
    <property type="entry name" value="Split_barrel_FMN-bd"/>
</dbReference>
<sequence length="655" mass="72222">MTSLSGWHPGEQTIQHKLGYTDSIAQGWQWIEGEMPEQHRIFHTTRLPFIPITTLDSEGRPWASLAAGPTGELGFVDSPHYTKLRMHVRVVHGDPLEENLKLFQKGKGDMLIAGLGIEFSTRRRNKFAGHVTSVKQEGDCAAIELEVNQAIGNCPKYINVRDLIPHSDIHPEVKYQNLHMSDTDRLPDELIDMIHASDTVALATYYHAKKKDELYFPSHVGHNMRGGRQGFVRAMRSNGRTVVVPDYSGNRLLTSLGNIETTPSAGLTFVSFTEGHILYLTGKARTLVGQEAQEIMPRQNVVTTLYVTGFVFIRDALTVRQRPGTDVGRSPYSPPVKLLAEELQGTTSALFDAEVTVSLASVEIHSKDLATFTWNASKPLLIQPGQTAVLDFKELLGSAQYSHMAPWNPASINDDRIRTWTVSRANTPPEKSTQFALTMREKKGGTVTGALFAIARKLAAQRPDLLEDSTPLELKVGWVGIVGEFTLDMPLEEKTEAPKPLLWIAGGIGITPYYAMLTALTTPLPSPSQAPSTNSKPWDINLVVSTREPDILSSLIIRSIHTGSPTASSTRIRLTVDVFTNAAFEPPKVPPTPLVDVTFRTHVGRVDEVFVKNIPELAERVVYLCGPPAFERIVTDALSAHGVDKSAIKSEGFEY</sequence>
<dbReference type="EMBL" id="RWJN01000015">
    <property type="protein sequence ID" value="TCD70782.1"/>
    <property type="molecule type" value="Genomic_DNA"/>
</dbReference>
<evidence type="ECO:0000313" key="1">
    <source>
        <dbReference type="EMBL" id="TCD70782.1"/>
    </source>
</evidence>
<dbReference type="SUPFAM" id="SSF52343">
    <property type="entry name" value="Ferredoxin reductase-like, C-terminal NADP-linked domain"/>
    <property type="match status" value="1"/>
</dbReference>
<dbReference type="AlphaFoldDB" id="A0A4R0RUE0"/>
<dbReference type="PANTHER" id="PTHR42815">
    <property type="entry name" value="FAD-BINDING, PUTATIVE (AFU_ORTHOLOGUE AFUA_6G07600)-RELATED"/>
    <property type="match status" value="1"/>
</dbReference>
<keyword evidence="2" id="KW-1185">Reference proteome</keyword>
<comment type="caution">
    <text evidence="1">The sequence shown here is derived from an EMBL/GenBank/DDBJ whole genome shotgun (WGS) entry which is preliminary data.</text>
</comment>
<reference evidence="1 2" key="1">
    <citation type="submission" date="2018-11" db="EMBL/GenBank/DDBJ databases">
        <title>Genome assembly of Steccherinum ochraceum LE-BIN_3174, the white-rot fungus of the Steccherinaceae family (The Residual Polyporoid clade, Polyporales, Basidiomycota).</title>
        <authorList>
            <person name="Fedorova T.V."/>
            <person name="Glazunova O.A."/>
            <person name="Landesman E.O."/>
            <person name="Moiseenko K.V."/>
            <person name="Psurtseva N.V."/>
            <person name="Savinova O.S."/>
            <person name="Shakhova N.V."/>
            <person name="Tyazhelova T.V."/>
            <person name="Vasina D.V."/>
        </authorList>
    </citation>
    <scope>NUCLEOTIDE SEQUENCE [LARGE SCALE GENOMIC DNA]</scope>
    <source>
        <strain evidence="1 2">LE-BIN_3174</strain>
    </source>
</reference>
<dbReference type="PANTHER" id="PTHR42815:SF2">
    <property type="entry name" value="FAD-BINDING, PUTATIVE (AFU_ORTHOLOGUE AFUA_6G07600)-RELATED"/>
    <property type="match status" value="1"/>
</dbReference>
<proteinExistence type="predicted"/>
<dbReference type="STRING" id="92696.A0A4R0RUE0"/>
<gene>
    <name evidence="1" type="ORF">EIP91_001813</name>
</gene>
<name>A0A4R0RUE0_9APHY</name>
<dbReference type="OrthoDB" id="436496at2759"/>